<dbReference type="RefSeq" id="XP_007034903.2">
    <property type="nucleotide sequence ID" value="XM_007034841.2"/>
</dbReference>
<feature type="region of interest" description="Disordered" evidence="1">
    <location>
        <begin position="1"/>
        <end position="516"/>
    </location>
</feature>
<feature type="compositionally biased region" description="Basic and acidic residues" evidence="1">
    <location>
        <begin position="61"/>
        <end position="83"/>
    </location>
</feature>
<sequence length="1228" mass="134652">MGNEMGNNNTSGLREEDNTTQVISQKEVAYADDFKGQNHVVPTAQDKGFQGKDTGLASGDVGREDPNVDDQKTENKEEDDMKTKGKKSLQEAAPTDDVKGQNHEVPAFEDAYKSEKDTGLASTNLEGAAEPHDDNQKQDEKEDHSNIIPEAKEKSLQEAAYTEEATGQDCLVPAAEDKNIHGNETDLVSSEPDGIASPHVDNQKQDEKEDHSNIIPEAKEKSLQEAAYTDEATGQDCLVPAAENKNTHGNKTDLVFSEPDGIASPHVDNQKQDKKEDSSNIIPEANEKSLQGAAYSDEATGQDNLVPAAEDKNSHGNEPDLVSSEPDGIASPHVDNQKQDEKEEDSSTNLEAEEKSLQEVASTDETKAQNHLVPTAADKNTHEMETGSGFSDPDVMAFFCVENQKQDEKEEDININDETKEKSSQEVSSTDVAERQDHLLPAVEDENTNGNENGLVSSDSERTADHGDNPKQDEKEEDNTNAEPQEKPLAKDDHAGDVEEKKLTIPAAEGEDCNKTGAEAELASGYQMAVVDTLHNQTLEGREQVKTELHPLAECTKAEAKPSEAADEGRETQPASSPENLKDHEKQQESNLEENPSGISHHFENQNSMMKEDEGTRDSTSNAASSTSHDSVPQEPKVLEPEQYELAKIHTDQLVQACNGPQKSEHVIIPYLTCPDHENGFISDPSISTDMVESVCPDSSSKIEKETVDFWVKEMATKEVSNEENFELRGGDEAGNSLGKITTTMTDLPNEVGAKCNGELPSEMKSIQIDSPESQVEVILADETPNLQLEVSETEDKGIVPSHKAILVREESENGDSKLSHCQIQSEEESIEKSSGMESEEGSNADKPSASPPQFMMNGHVKEETRCLLDTSCDSTSSKDSQFEEAKTVENGLLIHVPINYQNGAIEEQQKDSQKKEIHLVTDHAVISADIFPTDQKDKEESEEKNIIEEMLAKIEDLNSIGNDTSNRESGEQCISHSYPIEQAEAFLSPSHSNQNLTEKSVISMAELAGEKPVWDLSNRPKTTPVTMAETKPSAKQCSEQRAIGETPAIANGDYYQQESVGRLSTESNSDNMSIHAQMRKSPSFDLDLRIHARAEESDQTPLLYQDKPTIDSFSSQAADDTLGKPLANTEHGKNSLHYEAMPVEEKVVTLERCDSEKSKTPFLGFLREEEEAHMLITPKKQDNHSAAKKATKVSPKEVTPAPPKGKEKRKPRTSLFGTCMCCATVIN</sequence>
<evidence type="ECO:0000313" key="2">
    <source>
        <dbReference type="Proteomes" id="UP000694886"/>
    </source>
</evidence>
<feature type="compositionally biased region" description="Basic and acidic residues" evidence="1">
    <location>
        <begin position="541"/>
        <end position="571"/>
    </location>
</feature>
<feature type="compositionally biased region" description="Basic and acidic residues" evidence="1">
    <location>
        <begin position="484"/>
        <end position="503"/>
    </location>
</feature>
<feature type="compositionally biased region" description="Basic and acidic residues" evidence="1">
    <location>
        <begin position="175"/>
        <end position="184"/>
    </location>
</feature>
<feature type="compositionally biased region" description="Polar residues" evidence="1">
    <location>
        <begin position="618"/>
        <end position="631"/>
    </location>
</feature>
<dbReference type="GeneID" id="18603083"/>
<feature type="region of interest" description="Disordered" evidence="1">
    <location>
        <begin position="721"/>
        <end position="757"/>
    </location>
</feature>
<feature type="region of interest" description="Disordered" evidence="1">
    <location>
        <begin position="1015"/>
        <end position="1041"/>
    </location>
</feature>
<feature type="compositionally biased region" description="Polar residues" evidence="1">
    <location>
        <begin position="1"/>
        <end position="12"/>
    </location>
</feature>
<feature type="compositionally biased region" description="Basic and acidic residues" evidence="1">
    <location>
        <begin position="201"/>
        <end position="223"/>
    </location>
</feature>
<accession>A0AB32VBH9</accession>
<feature type="region of interest" description="Disordered" evidence="1">
    <location>
        <begin position="541"/>
        <end position="643"/>
    </location>
</feature>
<reference evidence="2" key="1">
    <citation type="journal article" date="1997" name="Nucleic Acids Res.">
        <title>tRNAscan-SE: a program for improved detection of transfer RNA genes in genomic sequence.</title>
        <authorList>
            <person name="Lowe T.M."/>
            <person name="Eddy S.R."/>
        </authorList>
    </citation>
    <scope>NUCLEOTIDE SEQUENCE [LARGE SCALE GENOMIC DNA]</scope>
    <source>
        <strain evidence="2">r\B97-61/B2</strain>
    </source>
</reference>
<feature type="region of interest" description="Disordered" evidence="1">
    <location>
        <begin position="1177"/>
        <end position="1212"/>
    </location>
</feature>
<reference evidence="3" key="2">
    <citation type="submission" date="2025-08" db="UniProtKB">
        <authorList>
            <consortium name="RefSeq"/>
        </authorList>
    </citation>
    <scope>IDENTIFICATION</scope>
</reference>
<dbReference type="AlphaFoldDB" id="A0AB32VBH9"/>
<feature type="compositionally biased region" description="Basic and acidic residues" evidence="1">
    <location>
        <begin position="309"/>
        <end position="318"/>
    </location>
</feature>
<feature type="compositionally biased region" description="Basic and acidic residues" evidence="1">
    <location>
        <begin position="721"/>
        <end position="732"/>
    </location>
</feature>
<feature type="compositionally biased region" description="Basic and acidic residues" evidence="1">
    <location>
        <begin position="807"/>
        <end position="819"/>
    </location>
</feature>
<gene>
    <name evidence="3" type="primary">LOC18603083</name>
</gene>
<feature type="compositionally biased region" description="Polar residues" evidence="1">
    <location>
        <begin position="448"/>
        <end position="458"/>
    </location>
</feature>
<protein>
    <submittedName>
        <fullName evidence="3">Uncharacterized protein LOC18603083 isoform X1</fullName>
    </submittedName>
</protein>
<feature type="compositionally biased region" description="Basic and acidic residues" evidence="1">
    <location>
        <begin position="459"/>
        <end position="474"/>
    </location>
</feature>
<feature type="compositionally biased region" description="Basic and acidic residues" evidence="1">
    <location>
        <begin position="268"/>
        <end position="278"/>
    </location>
</feature>
<dbReference type="KEGG" id="tcc:18603083"/>
<organism evidence="2 3">
    <name type="scientific">Theobroma cacao</name>
    <name type="common">Cacao</name>
    <name type="synonym">Cocoa</name>
    <dbReference type="NCBI Taxonomy" id="3641"/>
    <lineage>
        <taxon>Eukaryota</taxon>
        <taxon>Viridiplantae</taxon>
        <taxon>Streptophyta</taxon>
        <taxon>Embryophyta</taxon>
        <taxon>Tracheophyta</taxon>
        <taxon>Spermatophyta</taxon>
        <taxon>Magnoliopsida</taxon>
        <taxon>eudicotyledons</taxon>
        <taxon>Gunneridae</taxon>
        <taxon>Pentapetalae</taxon>
        <taxon>rosids</taxon>
        <taxon>malvids</taxon>
        <taxon>Malvales</taxon>
        <taxon>Malvaceae</taxon>
        <taxon>Byttnerioideae</taxon>
        <taxon>Theobroma</taxon>
    </lineage>
</organism>
<feature type="region of interest" description="Disordered" evidence="1">
    <location>
        <begin position="807"/>
        <end position="860"/>
    </location>
</feature>
<proteinExistence type="predicted"/>
<feature type="compositionally biased region" description="Polar residues" evidence="1">
    <location>
        <begin position="589"/>
        <end position="598"/>
    </location>
</feature>
<evidence type="ECO:0000256" key="1">
    <source>
        <dbReference type="SAM" id="MobiDB-lite"/>
    </source>
</evidence>
<evidence type="ECO:0000313" key="3">
    <source>
        <dbReference type="RefSeq" id="XP_007034903.2"/>
    </source>
</evidence>
<feature type="compositionally biased region" description="Basic and acidic residues" evidence="1">
    <location>
        <begin position="129"/>
        <end position="156"/>
    </location>
</feature>
<feature type="compositionally biased region" description="Basic and acidic residues" evidence="1">
    <location>
        <begin position="1177"/>
        <end position="1186"/>
    </location>
</feature>
<name>A0AB32VBH9_THECC</name>
<dbReference type="Gramene" id="Tc04v2_t019720.1">
    <property type="protein sequence ID" value="Tc04v2_p019720.1"/>
    <property type="gene ID" value="Tc04v2_g019720"/>
</dbReference>
<dbReference type="Proteomes" id="UP000694886">
    <property type="component" value="Chromosome 4"/>
</dbReference>